<dbReference type="AlphaFoldDB" id="A0A0R1SCW3"/>
<accession>A0A0R1SCW3</accession>
<reference evidence="6 7" key="1">
    <citation type="journal article" date="2015" name="Genome Announc.">
        <title>Expanding the biotechnology potential of lactobacilli through comparative genomics of 213 strains and associated genera.</title>
        <authorList>
            <person name="Sun Z."/>
            <person name="Harris H.M."/>
            <person name="McCann A."/>
            <person name="Guo C."/>
            <person name="Argimon S."/>
            <person name="Zhang W."/>
            <person name="Yang X."/>
            <person name="Jeffery I.B."/>
            <person name="Cooney J.C."/>
            <person name="Kagawa T.F."/>
            <person name="Liu W."/>
            <person name="Song Y."/>
            <person name="Salvetti E."/>
            <person name="Wrobel A."/>
            <person name="Rasinkangas P."/>
            <person name="Parkhill J."/>
            <person name="Rea M.C."/>
            <person name="O'Sullivan O."/>
            <person name="Ritari J."/>
            <person name="Douillard F.P."/>
            <person name="Paul Ross R."/>
            <person name="Yang R."/>
            <person name="Briner A.E."/>
            <person name="Felis G.E."/>
            <person name="de Vos W.M."/>
            <person name="Barrangou R."/>
            <person name="Klaenhammer T.R."/>
            <person name="Caufield P.W."/>
            <person name="Cui Y."/>
            <person name="Zhang H."/>
            <person name="O'Toole P.W."/>
        </authorList>
    </citation>
    <scope>NUCLEOTIDE SEQUENCE [LARGE SCALE GENOMIC DNA]</scope>
    <source>
        <strain evidence="6 7">DSM 15354</strain>
    </source>
</reference>
<evidence type="ECO:0000256" key="1">
    <source>
        <dbReference type="ARBA" id="ARBA00004196"/>
    </source>
</evidence>
<proteinExistence type="inferred from homology"/>
<evidence type="ECO:0000256" key="3">
    <source>
        <dbReference type="ARBA" id="ARBA00022448"/>
    </source>
</evidence>
<keyword evidence="5" id="KW-0574">Periplasm</keyword>
<evidence type="ECO:0000256" key="4">
    <source>
        <dbReference type="ARBA" id="ARBA00022729"/>
    </source>
</evidence>
<comment type="subcellular location">
    <subcellularLocation>
        <location evidence="1">Cell envelope</location>
    </subcellularLocation>
</comment>
<dbReference type="PANTHER" id="PTHR43649:SF31">
    <property type="entry name" value="SN-GLYCEROL-3-PHOSPHATE-BINDING PERIPLASMIC PROTEIN UGPB"/>
    <property type="match status" value="1"/>
</dbReference>
<evidence type="ECO:0000256" key="5">
    <source>
        <dbReference type="ARBA" id="ARBA00022764"/>
    </source>
</evidence>
<dbReference type="PANTHER" id="PTHR43649">
    <property type="entry name" value="ARABINOSE-BINDING PROTEIN-RELATED"/>
    <property type="match status" value="1"/>
</dbReference>
<comment type="similarity">
    <text evidence="2">Belongs to the bacterial solute-binding protein 1 family.</text>
</comment>
<protein>
    <submittedName>
        <fullName evidence="6">Glycerol-3-phosphate ABC transporter</fullName>
    </submittedName>
</protein>
<dbReference type="InterPro" id="IPR050490">
    <property type="entry name" value="Bact_solute-bd_prot1"/>
</dbReference>
<dbReference type="Pfam" id="PF13416">
    <property type="entry name" value="SBP_bac_8"/>
    <property type="match status" value="1"/>
</dbReference>
<dbReference type="SUPFAM" id="SSF53850">
    <property type="entry name" value="Periplasmic binding protein-like II"/>
    <property type="match status" value="1"/>
</dbReference>
<name>A0A0R1SCW3_9LACO</name>
<dbReference type="Proteomes" id="UP000051931">
    <property type="component" value="Unassembled WGS sequence"/>
</dbReference>
<dbReference type="GO" id="GO:0055085">
    <property type="term" value="P:transmembrane transport"/>
    <property type="evidence" value="ECO:0007669"/>
    <property type="project" value="InterPro"/>
</dbReference>
<organism evidence="6 7">
    <name type="scientific">Lactobacillus psittaci DSM 15354</name>
    <dbReference type="NCBI Taxonomy" id="1122152"/>
    <lineage>
        <taxon>Bacteria</taxon>
        <taxon>Bacillati</taxon>
        <taxon>Bacillota</taxon>
        <taxon>Bacilli</taxon>
        <taxon>Lactobacillales</taxon>
        <taxon>Lactobacillaceae</taxon>
        <taxon>Lactobacillus</taxon>
    </lineage>
</organism>
<evidence type="ECO:0000313" key="6">
    <source>
        <dbReference type="EMBL" id="KRL63816.1"/>
    </source>
</evidence>
<dbReference type="PROSITE" id="PS01037">
    <property type="entry name" value="SBP_BACTERIAL_1"/>
    <property type="match status" value="1"/>
</dbReference>
<gene>
    <name evidence="6" type="ORF">FC23_GL000063</name>
</gene>
<evidence type="ECO:0000313" key="7">
    <source>
        <dbReference type="Proteomes" id="UP000051931"/>
    </source>
</evidence>
<dbReference type="eggNOG" id="COG1653">
    <property type="taxonomic scope" value="Bacteria"/>
</dbReference>
<dbReference type="Gene3D" id="3.40.190.10">
    <property type="entry name" value="Periplasmic binding protein-like II"/>
    <property type="match status" value="1"/>
</dbReference>
<comment type="caution">
    <text evidence="6">The sequence shown here is derived from an EMBL/GenBank/DDBJ whole genome shotgun (WGS) entry which is preliminary data.</text>
</comment>
<keyword evidence="7" id="KW-1185">Reference proteome</keyword>
<keyword evidence="4" id="KW-0732">Signal</keyword>
<dbReference type="PATRIC" id="fig|1122152.4.peg.63"/>
<dbReference type="InterPro" id="IPR006061">
    <property type="entry name" value="SBP_1_CS"/>
</dbReference>
<evidence type="ECO:0000256" key="2">
    <source>
        <dbReference type="ARBA" id="ARBA00008520"/>
    </source>
</evidence>
<keyword evidence="3" id="KW-0813">Transport</keyword>
<sequence>MSFDLMGEDPKRMNFKHKFALAVLASTLLLTTACSNNKSASTSNAVATKVSKKTTITFWYSLTGKSKATLEKLTKDFEKKNPNITVKLQSQGGNLGDLQSKLVSSLQSPKNLPTISQAYPGWLYSAAKNKLLVDLKPYITNKKIGWSSYQNSDIKSALWDGAKINTTQYGVPFNKSVEVLFYNKTLLDKYHVQVPTTMAELKKASEEIYQKSNHKVKGVGFDSLNNYYMLAMKDKGIDFNSKIKFDSKESKAVINYYAEGVKAGYFMTAGTEKYMSTPFNAGKVAMFIGSTANEAYVKPGLAKGNEYGIAARPSNYNVQQGTDIYMFSHASKLQRTAAFLYLKYLTSKSVQRIWADSTGYMPVNSSVLTSASYEASTQSKVPKILAKTSKKLYYLPVLKNSESAYDQVNANMQTILASAEKGKSWTNDIKTAQSKFANAWKQ</sequence>
<dbReference type="EMBL" id="AZFB01000001">
    <property type="protein sequence ID" value="KRL63816.1"/>
    <property type="molecule type" value="Genomic_DNA"/>
</dbReference>
<dbReference type="InterPro" id="IPR006059">
    <property type="entry name" value="SBP"/>
</dbReference>
<dbReference type="GO" id="GO:0030313">
    <property type="term" value="C:cell envelope"/>
    <property type="evidence" value="ECO:0007669"/>
    <property type="project" value="UniProtKB-SubCell"/>
</dbReference>
<dbReference type="STRING" id="1122152.GCA_000425905_00623"/>